<dbReference type="EMBL" id="CP113520">
    <property type="protein sequence ID" value="WAJ30839.1"/>
    <property type="molecule type" value="Genomic_DNA"/>
</dbReference>
<name>A0ACD4NVJ0_9HYPH</name>
<accession>A0ACD4NVJ0</accession>
<evidence type="ECO:0000313" key="2">
    <source>
        <dbReference type="Proteomes" id="UP001163223"/>
    </source>
</evidence>
<keyword evidence="2" id="KW-1185">Reference proteome</keyword>
<dbReference type="Proteomes" id="UP001163223">
    <property type="component" value="Chromosome"/>
</dbReference>
<protein>
    <submittedName>
        <fullName evidence="1">Uncharacterized protein</fullName>
    </submittedName>
</protein>
<reference evidence="1" key="1">
    <citation type="submission" date="2022-11" db="EMBL/GenBank/DDBJ databases">
        <title>beta-Carotene-producing bacterium, Jeongeuplla avenae sp. nov., alleviates the salt stress of Arabidopsis seedlings.</title>
        <authorList>
            <person name="Jiang L."/>
            <person name="Lee J."/>
        </authorList>
    </citation>
    <scope>NUCLEOTIDE SEQUENCE</scope>
    <source>
        <strain evidence="1">DY_R2A_6</strain>
    </source>
</reference>
<evidence type="ECO:0000313" key="1">
    <source>
        <dbReference type="EMBL" id="WAJ30839.1"/>
    </source>
</evidence>
<proteinExistence type="predicted"/>
<sequence length="63" mass="6615">MQIEIQMNDATNTHAGAQFSLRRTVLTLLGAMGAFAVMIASYATAELPANAATQSGIETVSTR</sequence>
<organism evidence="1 2">
    <name type="scientific">Antarcticirhabdus aurantiaca</name>
    <dbReference type="NCBI Taxonomy" id="2606717"/>
    <lineage>
        <taxon>Bacteria</taxon>
        <taxon>Pseudomonadati</taxon>
        <taxon>Pseudomonadota</taxon>
        <taxon>Alphaproteobacteria</taxon>
        <taxon>Hyphomicrobiales</taxon>
        <taxon>Aurantimonadaceae</taxon>
        <taxon>Antarcticirhabdus</taxon>
    </lineage>
</organism>
<gene>
    <name evidence="1" type="ORF">OXU80_11805</name>
</gene>